<evidence type="ECO:0000313" key="3">
    <source>
        <dbReference type="EMBL" id="CAK0881635.1"/>
    </source>
</evidence>
<keyword evidence="1" id="KW-0175">Coiled coil</keyword>
<gene>
    <name evidence="3" type="ORF">PCOR1329_LOCUS64416</name>
</gene>
<reference evidence="3" key="1">
    <citation type="submission" date="2023-10" db="EMBL/GenBank/DDBJ databases">
        <authorList>
            <person name="Chen Y."/>
            <person name="Shah S."/>
            <person name="Dougan E. K."/>
            <person name="Thang M."/>
            <person name="Chan C."/>
        </authorList>
    </citation>
    <scope>NUCLEOTIDE SEQUENCE [LARGE SCALE GENOMIC DNA]</scope>
</reference>
<evidence type="ECO:0000313" key="4">
    <source>
        <dbReference type="Proteomes" id="UP001189429"/>
    </source>
</evidence>
<feature type="compositionally biased region" description="Low complexity" evidence="2">
    <location>
        <begin position="99"/>
        <end position="115"/>
    </location>
</feature>
<proteinExistence type="predicted"/>
<protein>
    <submittedName>
        <fullName evidence="3">Uncharacterized protein</fullName>
    </submittedName>
</protein>
<dbReference type="EMBL" id="CAUYUJ010018210">
    <property type="protein sequence ID" value="CAK0881635.1"/>
    <property type="molecule type" value="Genomic_DNA"/>
</dbReference>
<evidence type="ECO:0000256" key="1">
    <source>
        <dbReference type="SAM" id="Coils"/>
    </source>
</evidence>
<organism evidence="3 4">
    <name type="scientific">Prorocentrum cordatum</name>
    <dbReference type="NCBI Taxonomy" id="2364126"/>
    <lineage>
        <taxon>Eukaryota</taxon>
        <taxon>Sar</taxon>
        <taxon>Alveolata</taxon>
        <taxon>Dinophyceae</taxon>
        <taxon>Prorocentrales</taxon>
        <taxon>Prorocentraceae</taxon>
        <taxon>Prorocentrum</taxon>
    </lineage>
</organism>
<evidence type="ECO:0000256" key="2">
    <source>
        <dbReference type="SAM" id="MobiDB-lite"/>
    </source>
</evidence>
<feature type="coiled-coil region" evidence="1">
    <location>
        <begin position="30"/>
        <end position="57"/>
    </location>
</feature>
<feature type="non-terminal residue" evidence="3">
    <location>
        <position position="313"/>
    </location>
</feature>
<feature type="region of interest" description="Disordered" evidence="2">
    <location>
        <begin position="81"/>
        <end position="134"/>
    </location>
</feature>
<sequence length="313" mass="31891">RLRAIDTTLGHLGRRIATHKANVEACGVALAAAQTELETTQQERAALTEERAQVAAAQVVTTPAEREKLLLETVGKLKAAAGSIPPPEATVPTEGGGEAAARSAAPTAPAGPGDAVGKEPAAVADDSGHADAPARAEAEVIDGLGAEETEAAPEPAMAERVVGAGGPARAPPRLGREQLRTAIAAARPEAGERRGVLQRSPLVAVFPKPAGGWRPIGLLSGIPRLQGKLRQPAARRREAGLQRSGAGSFWGGPGRSAHESASRQALAAEAANAMGMKGAALLLALGKAPHIHSCSAYAAEHVLGACWREARTP</sequence>
<dbReference type="Proteomes" id="UP001189429">
    <property type="component" value="Unassembled WGS sequence"/>
</dbReference>
<name>A0ABN9W680_9DINO</name>
<accession>A0ABN9W680</accession>
<comment type="caution">
    <text evidence="3">The sequence shown here is derived from an EMBL/GenBank/DDBJ whole genome shotgun (WGS) entry which is preliminary data.</text>
</comment>
<feature type="non-terminal residue" evidence="3">
    <location>
        <position position="1"/>
    </location>
</feature>
<feature type="region of interest" description="Disordered" evidence="2">
    <location>
        <begin position="240"/>
        <end position="261"/>
    </location>
</feature>
<keyword evidence="4" id="KW-1185">Reference proteome</keyword>